<dbReference type="AlphaFoldDB" id="A0A397I9L1"/>
<comment type="caution">
    <text evidence="1">The sequence shown here is derived from an EMBL/GenBank/DDBJ whole genome shotgun (WGS) entry which is preliminary data.</text>
</comment>
<dbReference type="Proteomes" id="UP000266861">
    <property type="component" value="Unassembled WGS sequence"/>
</dbReference>
<sequence length="106" mass="12247">MAQPMISKNISSRTIRISKTEASLLESFEECAILLHYTPQDEIDTGMFCLFANKSDPKELFAALHNLFREKVSRLQELSHLQELYAKCAVPRFINECWKDALIKIK</sequence>
<evidence type="ECO:0000313" key="1">
    <source>
        <dbReference type="EMBL" id="RHZ70084.1"/>
    </source>
</evidence>
<evidence type="ECO:0000313" key="2">
    <source>
        <dbReference type="Proteomes" id="UP000266861"/>
    </source>
</evidence>
<proteinExistence type="predicted"/>
<accession>A0A397I9L1</accession>
<gene>
    <name evidence="1" type="ORF">Glove_275g87</name>
</gene>
<keyword evidence="2" id="KW-1185">Reference proteome</keyword>
<dbReference type="OrthoDB" id="642895at2759"/>
<organism evidence="1 2">
    <name type="scientific">Diversispora epigaea</name>
    <dbReference type="NCBI Taxonomy" id="1348612"/>
    <lineage>
        <taxon>Eukaryota</taxon>
        <taxon>Fungi</taxon>
        <taxon>Fungi incertae sedis</taxon>
        <taxon>Mucoromycota</taxon>
        <taxon>Glomeromycotina</taxon>
        <taxon>Glomeromycetes</taxon>
        <taxon>Diversisporales</taxon>
        <taxon>Diversisporaceae</taxon>
        <taxon>Diversispora</taxon>
    </lineage>
</organism>
<reference evidence="1 2" key="1">
    <citation type="submission" date="2018-08" db="EMBL/GenBank/DDBJ databases">
        <title>Genome and evolution of the arbuscular mycorrhizal fungus Diversispora epigaea (formerly Glomus versiforme) and its bacterial endosymbionts.</title>
        <authorList>
            <person name="Sun X."/>
            <person name="Fei Z."/>
            <person name="Harrison M."/>
        </authorList>
    </citation>
    <scope>NUCLEOTIDE SEQUENCE [LARGE SCALE GENOMIC DNA]</scope>
    <source>
        <strain evidence="1 2">IT104</strain>
    </source>
</reference>
<dbReference type="EMBL" id="PQFF01000252">
    <property type="protein sequence ID" value="RHZ70084.1"/>
    <property type="molecule type" value="Genomic_DNA"/>
</dbReference>
<protein>
    <submittedName>
        <fullName evidence="1">Uncharacterized protein</fullName>
    </submittedName>
</protein>
<name>A0A397I9L1_9GLOM</name>